<name>A0A9J7BLI7_9BACT</name>
<dbReference type="EMBL" id="CP093313">
    <property type="protein sequence ID" value="UWZ83624.1"/>
    <property type="molecule type" value="Genomic_DNA"/>
</dbReference>
<accession>A0A9J7BLI7</accession>
<keyword evidence="2" id="KW-1185">Reference proteome</keyword>
<evidence type="ECO:0000313" key="1">
    <source>
        <dbReference type="EMBL" id="UWZ83624.1"/>
    </source>
</evidence>
<dbReference type="Gene3D" id="1.25.40.10">
    <property type="entry name" value="Tetratricopeptide repeat domain"/>
    <property type="match status" value="1"/>
</dbReference>
<dbReference type="PANTHER" id="PTHR45588">
    <property type="entry name" value="TPR DOMAIN-CONTAINING PROTEIN"/>
    <property type="match status" value="1"/>
</dbReference>
<dbReference type="RefSeq" id="WP_260792959.1">
    <property type="nucleotide sequence ID" value="NZ_CP093313.1"/>
</dbReference>
<dbReference type="Proteomes" id="UP001059380">
    <property type="component" value="Chromosome"/>
</dbReference>
<dbReference type="InterPro" id="IPR011990">
    <property type="entry name" value="TPR-like_helical_dom_sf"/>
</dbReference>
<evidence type="ECO:0008006" key="3">
    <source>
        <dbReference type="Google" id="ProtNLM"/>
    </source>
</evidence>
<sequence>MRFLILLFLVPALGSAQEHNHPAPEKLGAVSFPTSCQSRMQTEFNRAVALLHSFAYPSAESAFRTVSKQDPQCAMAYWGMAMTHFHQLWDLPPSPSDTSTAQEELKQAAMLEEASPRERGAIHALSLVFNNPENLPFSARALQYEAAMRELAAANPGDVEIQVFYALALISNASPSDKEHRRQKQAADLLEPLYRQYPNHPGIAHYLIHACDNQELAARGLPAARAYATIAPSAPHALHMPSHIFTRLGLWDDSIASNLAARSAAQLQGDTGEQLHAMDYLVYAYLQSGRDQDALRVIEDLNRMQNLNPASFKVGYAATAMPVRYIVERHQWSDAEKITDPADSAPPQVLAISVWARGLGFARNKRIPEAEKETGTLRQIEERLRASGNTYWASQVGIMKLEDMAWSAQAANKPKEAAELMRKAADDEDGIEKLPLTPGPIIPAREQLGYLLREQGDINSATEAFQLALVNAPGRRGALQGAQRSH</sequence>
<organism evidence="1 2">
    <name type="scientific">Occallatibacter riparius</name>
    <dbReference type="NCBI Taxonomy" id="1002689"/>
    <lineage>
        <taxon>Bacteria</taxon>
        <taxon>Pseudomonadati</taxon>
        <taxon>Acidobacteriota</taxon>
        <taxon>Terriglobia</taxon>
        <taxon>Terriglobales</taxon>
        <taxon>Acidobacteriaceae</taxon>
        <taxon>Occallatibacter</taxon>
    </lineage>
</organism>
<protein>
    <recommendedName>
        <fullName evidence="3">Tetratricopeptide repeat protein</fullName>
    </recommendedName>
</protein>
<dbReference type="AlphaFoldDB" id="A0A9J7BLI7"/>
<proteinExistence type="predicted"/>
<reference evidence="1" key="1">
    <citation type="submission" date="2021-04" db="EMBL/GenBank/DDBJ databases">
        <title>Phylogenetic analysis of Acidobacteriaceae.</title>
        <authorList>
            <person name="Qiu L."/>
            <person name="Zhang Q."/>
        </authorList>
    </citation>
    <scope>NUCLEOTIDE SEQUENCE</scope>
    <source>
        <strain evidence="1">DSM 25168</strain>
    </source>
</reference>
<dbReference type="SUPFAM" id="SSF48452">
    <property type="entry name" value="TPR-like"/>
    <property type="match status" value="1"/>
</dbReference>
<dbReference type="KEGG" id="orp:MOP44_24035"/>
<gene>
    <name evidence="1" type="ORF">MOP44_24035</name>
</gene>
<evidence type="ECO:0000313" key="2">
    <source>
        <dbReference type="Proteomes" id="UP001059380"/>
    </source>
</evidence>
<dbReference type="PANTHER" id="PTHR45588:SF1">
    <property type="entry name" value="WW DOMAIN-CONTAINING PROTEIN"/>
    <property type="match status" value="1"/>
</dbReference>